<keyword evidence="1" id="KW-1133">Transmembrane helix</keyword>
<evidence type="ECO:0000313" key="2">
    <source>
        <dbReference type="EMBL" id="CAD5322286.1"/>
    </source>
</evidence>
<evidence type="ECO:0000256" key="1">
    <source>
        <dbReference type="SAM" id="Phobius"/>
    </source>
</evidence>
<accession>A0A7G2EIZ8</accession>
<keyword evidence="1" id="KW-0472">Membrane</keyword>
<dbReference type="Proteomes" id="UP000516314">
    <property type="component" value="Chromosome 3"/>
</dbReference>
<dbReference type="AlphaFoldDB" id="A0A7G2EIZ8"/>
<protein>
    <submittedName>
        <fullName evidence="2">(thale cress) hypothetical protein</fullName>
    </submittedName>
</protein>
<name>A0A7G2EIZ8_ARATH</name>
<reference evidence="2 3" key="1">
    <citation type="submission" date="2020-09" db="EMBL/GenBank/DDBJ databases">
        <authorList>
            <person name="Ashkenazy H."/>
        </authorList>
    </citation>
    <scope>NUCLEOTIDE SEQUENCE [LARGE SCALE GENOMIC DNA]</scope>
    <source>
        <strain evidence="3">cv. Cdm-0</strain>
    </source>
</reference>
<gene>
    <name evidence="2" type="ORF">AT9943_LOCUS10305</name>
</gene>
<sequence>MRGEIANENTNKYRLEYKTSSHSCTMAAFGLFFVECLLPATIYIRGSNKFKLLHEQDECVRLGELPDGSSEEEEPAAITNLLLSEHPTTG</sequence>
<keyword evidence="1" id="KW-0812">Transmembrane</keyword>
<feature type="transmembrane region" description="Helical" evidence="1">
    <location>
        <begin position="20"/>
        <end position="44"/>
    </location>
</feature>
<organism evidence="2 3">
    <name type="scientific">Arabidopsis thaliana</name>
    <name type="common">Mouse-ear cress</name>
    <dbReference type="NCBI Taxonomy" id="3702"/>
    <lineage>
        <taxon>Eukaryota</taxon>
        <taxon>Viridiplantae</taxon>
        <taxon>Streptophyta</taxon>
        <taxon>Embryophyta</taxon>
        <taxon>Tracheophyta</taxon>
        <taxon>Spermatophyta</taxon>
        <taxon>Magnoliopsida</taxon>
        <taxon>eudicotyledons</taxon>
        <taxon>Gunneridae</taxon>
        <taxon>Pentapetalae</taxon>
        <taxon>rosids</taxon>
        <taxon>malvids</taxon>
        <taxon>Brassicales</taxon>
        <taxon>Brassicaceae</taxon>
        <taxon>Camelineae</taxon>
        <taxon>Arabidopsis</taxon>
    </lineage>
</organism>
<dbReference type="EMBL" id="LR881468">
    <property type="protein sequence ID" value="CAD5322286.1"/>
    <property type="molecule type" value="Genomic_DNA"/>
</dbReference>
<evidence type="ECO:0000313" key="3">
    <source>
        <dbReference type="Proteomes" id="UP000516314"/>
    </source>
</evidence>
<proteinExistence type="predicted"/>